<dbReference type="GeneID" id="55641703"/>
<keyword evidence="3" id="KW-1185">Reference proteome</keyword>
<evidence type="ECO:0000256" key="1">
    <source>
        <dbReference type="SAM" id="Phobius"/>
    </source>
</evidence>
<accession>A0A6N0NYJ3</accession>
<dbReference type="AlphaFoldDB" id="A0A6N0NYJ3"/>
<sequence length="146" mass="14920">MNRRVLIIGVIVLVLGLIVAVAGFFVAKSGLAISTQILSPQGEKQFPLKPGINVLSIAYNSSTPPKVTVTGAKVVQESSSKGSMALVVNGTSPSVTVINNSTYPESIAVGTVSGTGTVAFGGLAFLLGIILFFVGLGIAIYGLVRK</sequence>
<dbReference type="OrthoDB" id="34773at2157"/>
<keyword evidence="1" id="KW-0812">Transmembrane</keyword>
<organism evidence="2 3">
    <name type="scientific">Metallosphaera tengchongensis</name>
    <dbReference type="NCBI Taxonomy" id="1532350"/>
    <lineage>
        <taxon>Archaea</taxon>
        <taxon>Thermoproteota</taxon>
        <taxon>Thermoprotei</taxon>
        <taxon>Sulfolobales</taxon>
        <taxon>Sulfolobaceae</taxon>
        <taxon>Metallosphaera</taxon>
    </lineage>
</organism>
<gene>
    <name evidence="2" type="ORF">GWK48_07100</name>
</gene>
<dbReference type="Proteomes" id="UP000509301">
    <property type="component" value="Chromosome"/>
</dbReference>
<keyword evidence="1" id="KW-0472">Membrane</keyword>
<feature type="transmembrane region" description="Helical" evidence="1">
    <location>
        <begin position="118"/>
        <end position="144"/>
    </location>
</feature>
<protein>
    <submittedName>
        <fullName evidence="2">Uncharacterized protein</fullName>
    </submittedName>
</protein>
<name>A0A6N0NYJ3_9CREN</name>
<keyword evidence="1" id="KW-1133">Transmembrane helix</keyword>
<evidence type="ECO:0000313" key="3">
    <source>
        <dbReference type="Proteomes" id="UP000509301"/>
    </source>
</evidence>
<evidence type="ECO:0000313" key="2">
    <source>
        <dbReference type="EMBL" id="QKR00170.1"/>
    </source>
</evidence>
<dbReference type="EMBL" id="CP049074">
    <property type="protein sequence ID" value="QKR00170.1"/>
    <property type="molecule type" value="Genomic_DNA"/>
</dbReference>
<dbReference type="RefSeq" id="WP_174630894.1">
    <property type="nucleotide sequence ID" value="NZ_CP049074.1"/>
</dbReference>
<reference evidence="2 3" key="1">
    <citation type="submission" date="2020-02" db="EMBL/GenBank/DDBJ databases">
        <title>Comparative genome analysis reveals the metabolism and evolution of the thermophilic archaeal genus Metallosphaera.</title>
        <authorList>
            <person name="Jiang C."/>
        </authorList>
    </citation>
    <scope>NUCLEOTIDE SEQUENCE [LARGE SCALE GENOMIC DNA]</scope>
    <source>
        <strain evidence="2 3">Ric-A</strain>
    </source>
</reference>
<proteinExistence type="predicted"/>
<dbReference type="KEGG" id="mten:GWK48_07100"/>
<feature type="transmembrane region" description="Helical" evidence="1">
    <location>
        <begin position="5"/>
        <end position="27"/>
    </location>
</feature>